<dbReference type="InterPro" id="IPR000594">
    <property type="entry name" value="ThiF_NAD_FAD-bd"/>
</dbReference>
<sequence>MSEQLIDLSPDLRRLRNEGYEVEVRGSYLLVSHVPYVDQNKKVLYGILVSDLDLAGNRTAKPRTHVIHFIGAHPCNRDGRVISPITHASERKQLMEGLVVEHSFSNKPKEGYPDYYEKVTRYIEIISAPAKSIDEKATATTFRVIPSTANDSVFYYLDTNSSRGEIEAISAKLKGLRIGIIGLGGTGSYVLDLVAKTPVAEIHLFDVDPFAQHNAFRSPGAPTLQQLELPQPKVAYFSDIYGRMRQHIVPHEELIHAENVHELEQLDFVFICVDDGPARAVIVDFLESREKSFIDVGMGIQVCDGKLLGSVRVTASTPSNREHFGKVVSFQEARNDDYHTNIQIAELNMLNAALAVLKWKKLCGFYQDFEEEHHTVYSINDNLLLGEYARPSIRETDA</sequence>
<accession>A0A366HCD2</accession>
<comment type="caution">
    <text evidence="3">The sequence shown here is derived from an EMBL/GenBank/DDBJ whole genome shotgun (WGS) entry which is preliminary data.</text>
</comment>
<dbReference type="EMBL" id="QNRR01000009">
    <property type="protein sequence ID" value="RBP39630.1"/>
    <property type="molecule type" value="Genomic_DNA"/>
</dbReference>
<evidence type="ECO:0000259" key="2">
    <source>
        <dbReference type="Pfam" id="PF20590"/>
    </source>
</evidence>
<dbReference type="Pfam" id="PF20590">
    <property type="entry name" value="DUF6791"/>
    <property type="match status" value="1"/>
</dbReference>
<protein>
    <submittedName>
        <fullName evidence="3">ThiF family protein</fullName>
    </submittedName>
</protein>
<feature type="domain" description="THIF-type NAD/FAD binding fold" evidence="1">
    <location>
        <begin position="171"/>
        <end position="307"/>
    </location>
</feature>
<keyword evidence="4" id="KW-1185">Reference proteome</keyword>
<dbReference type="InterPro" id="IPR035985">
    <property type="entry name" value="Ubiquitin-activating_enz"/>
</dbReference>
<dbReference type="GO" id="GO:0008641">
    <property type="term" value="F:ubiquitin-like modifier activating enzyme activity"/>
    <property type="evidence" value="ECO:0007669"/>
    <property type="project" value="InterPro"/>
</dbReference>
<dbReference type="OrthoDB" id="8773615at2"/>
<dbReference type="RefSeq" id="WP_113960531.1">
    <property type="nucleotide sequence ID" value="NZ_QNRR01000009.1"/>
</dbReference>
<dbReference type="Proteomes" id="UP000253426">
    <property type="component" value="Unassembled WGS sequence"/>
</dbReference>
<dbReference type="NCBIfam" id="NF004804">
    <property type="entry name" value="PRK06153.1-3"/>
    <property type="match status" value="1"/>
</dbReference>
<feature type="domain" description="DUF6791" evidence="2">
    <location>
        <begin position="10"/>
        <end position="159"/>
    </location>
</feature>
<dbReference type="AlphaFoldDB" id="A0A366HCD2"/>
<reference evidence="3 4" key="1">
    <citation type="submission" date="2018-06" db="EMBL/GenBank/DDBJ databases">
        <title>Genomic Encyclopedia of Type Strains, Phase IV (KMG-IV): sequencing the most valuable type-strain genomes for metagenomic binning, comparative biology and taxonomic classification.</title>
        <authorList>
            <person name="Goeker M."/>
        </authorList>
    </citation>
    <scope>NUCLEOTIDE SEQUENCE [LARGE SCALE GENOMIC DNA]</scope>
    <source>
        <strain evidence="3 4">DSM 25532</strain>
    </source>
</reference>
<dbReference type="NCBIfam" id="NF004805">
    <property type="entry name" value="PRK06153.1-4"/>
    <property type="match status" value="1"/>
</dbReference>
<name>A0A366HCD2_9BACT</name>
<dbReference type="CDD" id="cd01483">
    <property type="entry name" value="E1_enzyme_family"/>
    <property type="match status" value="1"/>
</dbReference>
<evidence type="ECO:0000259" key="1">
    <source>
        <dbReference type="Pfam" id="PF00899"/>
    </source>
</evidence>
<evidence type="ECO:0000313" key="4">
    <source>
        <dbReference type="Proteomes" id="UP000253426"/>
    </source>
</evidence>
<proteinExistence type="predicted"/>
<dbReference type="InterPro" id="IPR046741">
    <property type="entry name" value="DUF6791"/>
</dbReference>
<gene>
    <name evidence="3" type="ORF">DES53_10957</name>
</gene>
<dbReference type="Gene3D" id="3.40.50.720">
    <property type="entry name" value="NAD(P)-binding Rossmann-like Domain"/>
    <property type="match status" value="1"/>
</dbReference>
<evidence type="ECO:0000313" key="3">
    <source>
        <dbReference type="EMBL" id="RBP39630.1"/>
    </source>
</evidence>
<dbReference type="Pfam" id="PF00899">
    <property type="entry name" value="ThiF"/>
    <property type="match status" value="1"/>
</dbReference>
<dbReference type="SUPFAM" id="SSF69572">
    <property type="entry name" value="Activating enzymes of the ubiquitin-like proteins"/>
    <property type="match status" value="1"/>
</dbReference>
<organism evidence="3 4">
    <name type="scientific">Roseimicrobium gellanilyticum</name>
    <dbReference type="NCBI Taxonomy" id="748857"/>
    <lineage>
        <taxon>Bacteria</taxon>
        <taxon>Pseudomonadati</taxon>
        <taxon>Verrucomicrobiota</taxon>
        <taxon>Verrucomicrobiia</taxon>
        <taxon>Verrucomicrobiales</taxon>
        <taxon>Verrucomicrobiaceae</taxon>
        <taxon>Roseimicrobium</taxon>
    </lineage>
</organism>